<feature type="modified residue" description="4-aspartylphosphate" evidence="2">
    <location>
        <position position="52"/>
    </location>
</feature>
<dbReference type="Proteomes" id="UP000057938">
    <property type="component" value="Chromosome"/>
</dbReference>
<evidence type="ECO:0000256" key="1">
    <source>
        <dbReference type="ARBA" id="ARBA00022553"/>
    </source>
</evidence>
<dbReference type="EMBL" id="CP012669">
    <property type="protein sequence ID" value="ALE16187.1"/>
    <property type="molecule type" value="Genomic_DNA"/>
</dbReference>
<sequence>MASILIADDDELVASLASDALIAAGHACGWVTDGLQAERTIDWRRPDLLLLDQDMPNMSGATLLRRLRTSSKHYDLPIIMFTAMSGERDEEQALYAGAQEYVRKPFRAETLIRAVEHVLMKRRHRPRHEDLRTVLEKSAGTWRDPEEEIRSDRRYV</sequence>
<dbReference type="CDD" id="cd17574">
    <property type="entry name" value="REC_OmpR"/>
    <property type="match status" value="1"/>
</dbReference>
<dbReference type="InterPro" id="IPR011006">
    <property type="entry name" value="CheY-like_superfamily"/>
</dbReference>
<evidence type="ECO:0000313" key="4">
    <source>
        <dbReference type="EMBL" id="ALE16187.1"/>
    </source>
</evidence>
<reference evidence="4 5" key="1">
    <citation type="submission" date="2015-09" db="EMBL/GenBank/DDBJ databases">
        <title>Complete genome sequence of a benzo[a]pyrene-degrading bacterium Altererythrobacter epoxidivorans CGMCC 1.7731T.</title>
        <authorList>
            <person name="Li Z."/>
            <person name="Cheng H."/>
            <person name="Huo Y."/>
            <person name="Xu X."/>
        </authorList>
    </citation>
    <scope>NUCLEOTIDE SEQUENCE [LARGE SCALE GENOMIC DNA]</scope>
    <source>
        <strain evidence="4 5">CGMCC 1.7731</strain>
    </source>
</reference>
<dbReference type="InterPro" id="IPR050595">
    <property type="entry name" value="Bact_response_regulator"/>
</dbReference>
<dbReference type="PATRIC" id="fig|361183.4.peg.867"/>
<dbReference type="OrthoDB" id="9786548at2"/>
<feature type="domain" description="Response regulatory" evidence="3">
    <location>
        <begin position="3"/>
        <end position="119"/>
    </location>
</feature>
<dbReference type="Pfam" id="PF00072">
    <property type="entry name" value="Response_reg"/>
    <property type="match status" value="1"/>
</dbReference>
<dbReference type="KEGG" id="aep:AMC99_00884"/>
<accession>A0A0M5KYC4</accession>
<keyword evidence="5" id="KW-1185">Reference proteome</keyword>
<dbReference type="RefSeq" id="WP_061923242.1">
    <property type="nucleotide sequence ID" value="NZ_CP012669.1"/>
</dbReference>
<dbReference type="Gene3D" id="3.40.50.2300">
    <property type="match status" value="1"/>
</dbReference>
<keyword evidence="1 2" id="KW-0597">Phosphoprotein</keyword>
<evidence type="ECO:0000256" key="2">
    <source>
        <dbReference type="PROSITE-ProRule" id="PRU00169"/>
    </source>
</evidence>
<dbReference type="SUPFAM" id="SSF52172">
    <property type="entry name" value="CheY-like"/>
    <property type="match status" value="1"/>
</dbReference>
<evidence type="ECO:0000259" key="3">
    <source>
        <dbReference type="PROSITE" id="PS50110"/>
    </source>
</evidence>
<dbReference type="AlphaFoldDB" id="A0A0M5KYC4"/>
<dbReference type="STRING" id="361183.AMC99_00884"/>
<gene>
    <name evidence="4" type="ORF">AMC99_00884</name>
</gene>
<proteinExistence type="predicted"/>
<name>A0A0M5KYC4_9SPHN</name>
<dbReference type="PROSITE" id="PS50110">
    <property type="entry name" value="RESPONSE_REGULATORY"/>
    <property type="match status" value="1"/>
</dbReference>
<dbReference type="PANTHER" id="PTHR44591:SF23">
    <property type="entry name" value="CHEY SUBFAMILY"/>
    <property type="match status" value="1"/>
</dbReference>
<dbReference type="SMART" id="SM00448">
    <property type="entry name" value="REC"/>
    <property type="match status" value="1"/>
</dbReference>
<dbReference type="PANTHER" id="PTHR44591">
    <property type="entry name" value="STRESS RESPONSE REGULATOR PROTEIN 1"/>
    <property type="match status" value="1"/>
</dbReference>
<organism evidence="4 5">
    <name type="scientific">Altererythrobacter epoxidivorans</name>
    <dbReference type="NCBI Taxonomy" id="361183"/>
    <lineage>
        <taxon>Bacteria</taxon>
        <taxon>Pseudomonadati</taxon>
        <taxon>Pseudomonadota</taxon>
        <taxon>Alphaproteobacteria</taxon>
        <taxon>Sphingomonadales</taxon>
        <taxon>Erythrobacteraceae</taxon>
        <taxon>Altererythrobacter</taxon>
    </lineage>
</organism>
<dbReference type="GO" id="GO:0000160">
    <property type="term" value="P:phosphorelay signal transduction system"/>
    <property type="evidence" value="ECO:0007669"/>
    <property type="project" value="InterPro"/>
</dbReference>
<evidence type="ECO:0000313" key="5">
    <source>
        <dbReference type="Proteomes" id="UP000057938"/>
    </source>
</evidence>
<protein>
    <submittedName>
        <fullName evidence="4">Phosphate regulon transcriptional regulatory protein</fullName>
    </submittedName>
</protein>
<dbReference type="InterPro" id="IPR001789">
    <property type="entry name" value="Sig_transdc_resp-reg_receiver"/>
</dbReference>